<dbReference type="InterPro" id="IPR003018">
    <property type="entry name" value="GAF"/>
</dbReference>
<feature type="region of interest" description="Disordered" evidence="1">
    <location>
        <begin position="331"/>
        <end position="351"/>
    </location>
</feature>
<dbReference type="SUPFAM" id="SSF55781">
    <property type="entry name" value="GAF domain-like"/>
    <property type="match status" value="1"/>
</dbReference>
<keyword evidence="5" id="KW-1185">Reference proteome</keyword>
<gene>
    <name evidence="4" type="ORF">SAMN05216276_1004265</name>
</gene>
<dbReference type="InterPro" id="IPR003594">
    <property type="entry name" value="HATPase_dom"/>
</dbReference>
<feature type="domain" description="Histidine kinase/HSP90-like ATPase" evidence="3">
    <location>
        <begin position="289"/>
        <end position="398"/>
    </location>
</feature>
<dbReference type="GO" id="GO:0016020">
    <property type="term" value="C:membrane"/>
    <property type="evidence" value="ECO:0007669"/>
    <property type="project" value="InterPro"/>
</dbReference>
<dbReference type="Pfam" id="PF01590">
    <property type="entry name" value="GAF"/>
    <property type="match status" value="1"/>
</dbReference>
<dbReference type="Pfam" id="PF06580">
    <property type="entry name" value="His_kinase"/>
    <property type="match status" value="1"/>
</dbReference>
<dbReference type="Gene3D" id="3.30.565.10">
    <property type="entry name" value="Histidine kinase-like ATPase, C-terminal domain"/>
    <property type="match status" value="1"/>
</dbReference>
<dbReference type="Proteomes" id="UP000198282">
    <property type="component" value="Unassembled WGS sequence"/>
</dbReference>
<dbReference type="PANTHER" id="PTHR34220">
    <property type="entry name" value="SENSOR HISTIDINE KINASE YPDA"/>
    <property type="match status" value="1"/>
</dbReference>
<dbReference type="Pfam" id="PF02518">
    <property type="entry name" value="HATPase_c"/>
    <property type="match status" value="1"/>
</dbReference>
<dbReference type="SMART" id="SM00387">
    <property type="entry name" value="HATPase_c"/>
    <property type="match status" value="1"/>
</dbReference>
<keyword evidence="4" id="KW-0808">Transferase</keyword>
<organism evidence="4 5">
    <name type="scientific">Streptosporangium subroseum</name>
    <dbReference type="NCBI Taxonomy" id="106412"/>
    <lineage>
        <taxon>Bacteria</taxon>
        <taxon>Bacillati</taxon>
        <taxon>Actinomycetota</taxon>
        <taxon>Actinomycetes</taxon>
        <taxon>Streptosporangiales</taxon>
        <taxon>Streptosporangiaceae</taxon>
        <taxon>Streptosporangium</taxon>
    </lineage>
</organism>
<dbReference type="InterPro" id="IPR050640">
    <property type="entry name" value="Bact_2-comp_sensor_kinase"/>
</dbReference>
<name>A0A239C3G9_9ACTN</name>
<protein>
    <submittedName>
        <fullName evidence="4">Two-component system, LytT family, sensor kinase</fullName>
    </submittedName>
</protein>
<keyword evidence="2" id="KW-0812">Transmembrane</keyword>
<dbReference type="GO" id="GO:0000155">
    <property type="term" value="F:phosphorelay sensor kinase activity"/>
    <property type="evidence" value="ECO:0007669"/>
    <property type="project" value="InterPro"/>
</dbReference>
<accession>A0A239C3G9</accession>
<evidence type="ECO:0000256" key="1">
    <source>
        <dbReference type="SAM" id="MobiDB-lite"/>
    </source>
</evidence>
<dbReference type="AlphaFoldDB" id="A0A239C3G9"/>
<keyword evidence="4" id="KW-0418">Kinase</keyword>
<evidence type="ECO:0000256" key="2">
    <source>
        <dbReference type="SAM" id="Phobius"/>
    </source>
</evidence>
<evidence type="ECO:0000259" key="3">
    <source>
        <dbReference type="SMART" id="SM00387"/>
    </source>
</evidence>
<feature type="transmembrane region" description="Helical" evidence="2">
    <location>
        <begin position="12"/>
        <end position="28"/>
    </location>
</feature>
<evidence type="ECO:0000313" key="5">
    <source>
        <dbReference type="Proteomes" id="UP000198282"/>
    </source>
</evidence>
<dbReference type="InterPro" id="IPR010559">
    <property type="entry name" value="Sig_transdc_His_kin_internal"/>
</dbReference>
<dbReference type="InterPro" id="IPR036890">
    <property type="entry name" value="HATPase_C_sf"/>
</dbReference>
<keyword evidence="2" id="KW-1133">Transmembrane helix</keyword>
<dbReference type="SUPFAM" id="SSF55874">
    <property type="entry name" value="ATPase domain of HSP90 chaperone/DNA topoisomerase II/histidine kinase"/>
    <property type="match status" value="1"/>
</dbReference>
<reference evidence="4 5" key="1">
    <citation type="submission" date="2017-06" db="EMBL/GenBank/DDBJ databases">
        <authorList>
            <person name="Kim H.J."/>
            <person name="Triplett B.A."/>
        </authorList>
    </citation>
    <scope>NUCLEOTIDE SEQUENCE [LARGE SCALE GENOMIC DNA]</scope>
    <source>
        <strain evidence="4 5">CGMCC 4.2132</strain>
    </source>
</reference>
<keyword evidence="2" id="KW-0472">Membrane</keyword>
<evidence type="ECO:0000313" key="4">
    <source>
        <dbReference type="EMBL" id="SNS14208.1"/>
    </source>
</evidence>
<sequence>MVGYGSPMSTSGWMLLCVTGTFLGFILPRRRPVLSRRPDDLPDEATFVTLHIAAMAAPSLRAGLTRDSARKAVCHLRILLGTSAVAVSDAGGVLAWDGGADCQRAHASEHARIALASGRPHVVIGDAFTCDAPGCPIRGAVVVPLVVDGRAVGALAVYDTALSAVLVRTVTEVARWVSGQLELAEFDSSRRRAMEAELRALRAQMSPHFVYNALTTIVSFVRTDPERARELLMDFADFTRYALSGARDFTTLAEELHCVDRYLLLERARFGDRLRFTVRVAPEVLSMPVPFLFLQPLVENAVKHGVGAATGPGEVRVVVEDAGSEAHISVEDDGRGMSPERARSLLGGDSRRGRGEGGIGLANVDARLRQIYGEDYGLVVESELDAGTKINLRVPKIHPW</sequence>
<dbReference type="EMBL" id="FZOD01000004">
    <property type="protein sequence ID" value="SNS14208.1"/>
    <property type="molecule type" value="Genomic_DNA"/>
</dbReference>
<proteinExistence type="predicted"/>
<dbReference type="PANTHER" id="PTHR34220:SF7">
    <property type="entry name" value="SENSOR HISTIDINE KINASE YPDA"/>
    <property type="match status" value="1"/>
</dbReference>